<dbReference type="OrthoDB" id="5595695at2759"/>
<reference evidence="1" key="2">
    <citation type="submission" date="2021-10" db="EMBL/GenBank/DDBJ databases">
        <title>Phylogenomics reveals ancestral predisposition of the termite-cultivated fungus Termitomyces towards a domesticated lifestyle.</title>
        <authorList>
            <person name="Auxier B."/>
            <person name="Grum-Grzhimaylo A."/>
            <person name="Cardenas M.E."/>
            <person name="Lodge J.D."/>
            <person name="Laessoe T."/>
            <person name="Pedersen O."/>
            <person name="Smith M.E."/>
            <person name="Kuyper T.W."/>
            <person name="Franco-Molano E.A."/>
            <person name="Baroni T.J."/>
            <person name="Aanen D.K."/>
        </authorList>
    </citation>
    <scope>NUCLEOTIDE SEQUENCE</scope>
    <source>
        <strain evidence="1">D49</strain>
    </source>
</reference>
<proteinExistence type="predicted"/>
<name>A0A9P7KKD7_9AGAR</name>
<protein>
    <submittedName>
        <fullName evidence="1">Uncharacterized protein</fullName>
    </submittedName>
</protein>
<keyword evidence="2" id="KW-1185">Reference proteome</keyword>
<evidence type="ECO:0000313" key="2">
    <source>
        <dbReference type="Proteomes" id="UP000717328"/>
    </source>
</evidence>
<organism evidence="1 2">
    <name type="scientific">Sphagnurus paluster</name>
    <dbReference type="NCBI Taxonomy" id="117069"/>
    <lineage>
        <taxon>Eukaryota</taxon>
        <taxon>Fungi</taxon>
        <taxon>Dikarya</taxon>
        <taxon>Basidiomycota</taxon>
        <taxon>Agaricomycotina</taxon>
        <taxon>Agaricomycetes</taxon>
        <taxon>Agaricomycetidae</taxon>
        <taxon>Agaricales</taxon>
        <taxon>Tricholomatineae</taxon>
        <taxon>Lyophyllaceae</taxon>
        <taxon>Sphagnurus</taxon>
    </lineage>
</organism>
<sequence>MPVPSVSLFATLSFFARQETLNPAFPQHIEARGAEIAPRDGPTPADIKHFIEHCHTNFAHFPAFDFGIPRDHVDISSRRPMRPLTEPRSYKLGTLTGNWQGSYIYPYLEDYTAWLDTLAAPPEFPTTGRFPLYMSLQEHFTCDPGAVIPRVDKTVGTSSAWLPAGFHSVQREVR</sequence>
<reference evidence="1" key="1">
    <citation type="submission" date="2021-02" db="EMBL/GenBank/DDBJ databases">
        <authorList>
            <person name="Nieuwenhuis M."/>
            <person name="Van De Peppel L.J.J."/>
        </authorList>
    </citation>
    <scope>NUCLEOTIDE SEQUENCE</scope>
    <source>
        <strain evidence="1">D49</strain>
    </source>
</reference>
<dbReference type="Proteomes" id="UP000717328">
    <property type="component" value="Unassembled WGS sequence"/>
</dbReference>
<dbReference type="EMBL" id="JABCKI010000046">
    <property type="protein sequence ID" value="KAG5653548.1"/>
    <property type="molecule type" value="Genomic_DNA"/>
</dbReference>
<dbReference type="AlphaFoldDB" id="A0A9P7KKD7"/>
<gene>
    <name evidence="1" type="ORF">H0H81_012357</name>
</gene>
<accession>A0A9P7KKD7</accession>
<evidence type="ECO:0000313" key="1">
    <source>
        <dbReference type="EMBL" id="KAG5653548.1"/>
    </source>
</evidence>
<comment type="caution">
    <text evidence="1">The sequence shown here is derived from an EMBL/GenBank/DDBJ whole genome shotgun (WGS) entry which is preliminary data.</text>
</comment>